<organism evidence="2 3">
    <name type="scientific">candidate division MSBL1 archaeon SCGC-AAA259D18</name>
    <dbReference type="NCBI Taxonomy" id="1698262"/>
    <lineage>
        <taxon>Archaea</taxon>
        <taxon>Methanobacteriati</taxon>
        <taxon>Methanobacteriota</taxon>
        <taxon>candidate division MSBL1</taxon>
    </lineage>
</organism>
<dbReference type="EMBL" id="LHXM01000002">
    <property type="protein sequence ID" value="KXA91984.1"/>
    <property type="molecule type" value="Genomic_DNA"/>
</dbReference>
<gene>
    <name evidence="2" type="ORF">AKJ63_00105</name>
</gene>
<sequence length="101" mass="11357">MEEILGIAGMSSDIIHLRGGGTRNEFFCQILSSASNTSVYGGPVEAAAVGNILVQARAHSKIDGIEEGRRLVEEEMDIRRWEPERSERWKEAKKRMKDLIK</sequence>
<dbReference type="SUPFAM" id="SSF53067">
    <property type="entry name" value="Actin-like ATPase domain"/>
    <property type="match status" value="1"/>
</dbReference>
<proteinExistence type="predicted"/>
<dbReference type="Proteomes" id="UP000070195">
    <property type="component" value="Unassembled WGS sequence"/>
</dbReference>
<evidence type="ECO:0000259" key="1">
    <source>
        <dbReference type="Pfam" id="PF02782"/>
    </source>
</evidence>
<dbReference type="GO" id="GO:0016301">
    <property type="term" value="F:kinase activity"/>
    <property type="evidence" value="ECO:0007669"/>
    <property type="project" value="InterPro"/>
</dbReference>
<dbReference type="AlphaFoldDB" id="A0A133UCR6"/>
<name>A0A133UCR6_9EURY</name>
<evidence type="ECO:0000313" key="3">
    <source>
        <dbReference type="Proteomes" id="UP000070195"/>
    </source>
</evidence>
<dbReference type="Pfam" id="PF02782">
    <property type="entry name" value="FGGY_C"/>
    <property type="match status" value="1"/>
</dbReference>
<dbReference type="Gene3D" id="3.30.420.40">
    <property type="match status" value="1"/>
</dbReference>
<dbReference type="InterPro" id="IPR043129">
    <property type="entry name" value="ATPase_NBD"/>
</dbReference>
<reference evidence="2 3" key="1">
    <citation type="journal article" date="2016" name="Sci. Rep.">
        <title>Metabolic traits of an uncultured archaeal lineage -MSBL1- from brine pools of the Red Sea.</title>
        <authorList>
            <person name="Mwirichia R."/>
            <person name="Alam I."/>
            <person name="Rashid M."/>
            <person name="Vinu M."/>
            <person name="Ba-Alawi W."/>
            <person name="Anthony Kamau A."/>
            <person name="Kamanda Ngugi D."/>
            <person name="Goker M."/>
            <person name="Klenk H.P."/>
            <person name="Bajic V."/>
            <person name="Stingl U."/>
        </authorList>
    </citation>
    <scope>NUCLEOTIDE SEQUENCE [LARGE SCALE GENOMIC DNA]</scope>
    <source>
        <strain evidence="2">SCGC-AAA259D18</strain>
    </source>
</reference>
<dbReference type="GO" id="GO:0005975">
    <property type="term" value="P:carbohydrate metabolic process"/>
    <property type="evidence" value="ECO:0007669"/>
    <property type="project" value="InterPro"/>
</dbReference>
<feature type="domain" description="Carbohydrate kinase FGGY C-terminal" evidence="1">
    <location>
        <begin position="9"/>
        <end position="58"/>
    </location>
</feature>
<evidence type="ECO:0000313" key="2">
    <source>
        <dbReference type="EMBL" id="KXA91984.1"/>
    </source>
</evidence>
<comment type="caution">
    <text evidence="2">The sequence shown here is derived from an EMBL/GenBank/DDBJ whole genome shotgun (WGS) entry which is preliminary data.</text>
</comment>
<accession>A0A133UCR6</accession>
<protein>
    <recommendedName>
        <fullName evidence="1">Carbohydrate kinase FGGY C-terminal domain-containing protein</fullName>
    </recommendedName>
</protein>
<keyword evidence="3" id="KW-1185">Reference proteome</keyword>
<dbReference type="InterPro" id="IPR018485">
    <property type="entry name" value="FGGY_C"/>
</dbReference>